<dbReference type="GO" id="GO:0008168">
    <property type="term" value="F:methyltransferase activity"/>
    <property type="evidence" value="ECO:0007669"/>
    <property type="project" value="UniProtKB-KW"/>
</dbReference>
<dbReference type="GO" id="GO:0006465">
    <property type="term" value="P:signal peptide processing"/>
    <property type="evidence" value="ECO:0007669"/>
    <property type="project" value="TreeGrafter"/>
</dbReference>
<keyword evidence="7 17" id="KW-0808">Transferase</keyword>
<dbReference type="GO" id="GO:0004190">
    <property type="term" value="F:aspartic-type endopeptidase activity"/>
    <property type="evidence" value="ECO:0007669"/>
    <property type="project" value="UniProtKB-EC"/>
</dbReference>
<dbReference type="AlphaFoldDB" id="A0A3B1AI26"/>
<dbReference type="PANTHER" id="PTHR30487">
    <property type="entry name" value="TYPE 4 PREPILIN-LIKE PROTEINS LEADER PEPTIDE-PROCESSING ENZYME"/>
    <property type="match status" value="1"/>
</dbReference>
<sequence>MAIITLFQNEPTLFYSFIFILGLLIGSFINVVIYRLPKILKKTWQSDCEEFLNEINNKPQLDSKEGDTPVTKYNLSTPRSTCPECGHLISAIENIPVISYVFLKGKCRECNTKISVRYPLIELFCATIALIVAMKFGVTMTAIAMIVLSWALIALSMIDYDHQFLPDEITLPLLWAGLLFNAYFKTIPLFDAVLGASLGYLAFWSLYKIFKLVTGKEGMGYGDFKLLALLGAWFGWQSLLMIILISSLTGAIVGITLIILKIQERSKPIPFGPYLAFAGWVVMMWGETIKLYYYQ</sequence>
<evidence type="ECO:0000256" key="5">
    <source>
        <dbReference type="ARBA" id="ARBA00022603"/>
    </source>
</evidence>
<keyword evidence="5 17" id="KW-0489">Methyltransferase</keyword>
<keyword evidence="8" id="KW-0949">S-adenosyl-L-methionine</keyword>
<feature type="transmembrane region" description="Helical" evidence="14">
    <location>
        <begin position="123"/>
        <end position="153"/>
    </location>
</feature>
<dbReference type="EMBL" id="UOFS01000039">
    <property type="protein sequence ID" value="VAW99097.1"/>
    <property type="molecule type" value="Genomic_DNA"/>
</dbReference>
<name>A0A3B1AI26_9ZZZZ</name>
<keyword evidence="10 17" id="KW-0378">Hydrolase</keyword>
<feature type="transmembrane region" description="Helical" evidence="14">
    <location>
        <begin position="274"/>
        <end position="294"/>
    </location>
</feature>
<keyword evidence="9 14" id="KW-0812">Transmembrane</keyword>
<dbReference type="EC" id="3.4.23.43" evidence="17"/>
<keyword evidence="4" id="KW-0997">Cell inner membrane</keyword>
<dbReference type="InterPro" id="IPR000045">
    <property type="entry name" value="Prepilin_IV_endopep_pep"/>
</dbReference>
<dbReference type="GO" id="GO:0032259">
    <property type="term" value="P:methylation"/>
    <property type="evidence" value="ECO:0007669"/>
    <property type="project" value="UniProtKB-KW"/>
</dbReference>
<feature type="transmembrane region" description="Helical" evidence="14">
    <location>
        <begin position="12"/>
        <end position="34"/>
    </location>
</feature>
<evidence type="ECO:0000256" key="12">
    <source>
        <dbReference type="ARBA" id="ARBA00023136"/>
    </source>
</evidence>
<keyword evidence="11 14" id="KW-1133">Transmembrane helix</keyword>
<evidence type="ECO:0000259" key="16">
    <source>
        <dbReference type="Pfam" id="PF06750"/>
    </source>
</evidence>
<dbReference type="FunFam" id="1.20.120.1220:FF:000001">
    <property type="entry name" value="Type 4 prepilin-like proteins leader peptide-processing enzyme"/>
    <property type="match status" value="1"/>
</dbReference>
<evidence type="ECO:0000256" key="4">
    <source>
        <dbReference type="ARBA" id="ARBA00022519"/>
    </source>
</evidence>
<dbReference type="GO" id="GO:0005886">
    <property type="term" value="C:plasma membrane"/>
    <property type="evidence" value="ECO:0007669"/>
    <property type="project" value="UniProtKB-SubCell"/>
</dbReference>
<evidence type="ECO:0000256" key="8">
    <source>
        <dbReference type="ARBA" id="ARBA00022691"/>
    </source>
</evidence>
<evidence type="ECO:0000256" key="9">
    <source>
        <dbReference type="ARBA" id="ARBA00022692"/>
    </source>
</evidence>
<gene>
    <name evidence="17" type="ORF">MNBD_GAMMA22-1428</name>
</gene>
<dbReference type="PRINTS" id="PR00864">
    <property type="entry name" value="PREPILNPTASE"/>
</dbReference>
<evidence type="ECO:0000256" key="3">
    <source>
        <dbReference type="ARBA" id="ARBA00022475"/>
    </source>
</evidence>
<dbReference type="Pfam" id="PF06750">
    <property type="entry name" value="A24_N_bact"/>
    <property type="match status" value="1"/>
</dbReference>
<proteinExistence type="inferred from homology"/>
<evidence type="ECO:0000256" key="13">
    <source>
        <dbReference type="ARBA" id="ARBA00023268"/>
    </source>
</evidence>
<keyword evidence="3" id="KW-1003">Cell membrane</keyword>
<evidence type="ECO:0000256" key="11">
    <source>
        <dbReference type="ARBA" id="ARBA00022989"/>
    </source>
</evidence>
<keyword evidence="12 14" id="KW-0472">Membrane</keyword>
<evidence type="ECO:0000256" key="6">
    <source>
        <dbReference type="ARBA" id="ARBA00022670"/>
    </source>
</evidence>
<evidence type="ECO:0000256" key="1">
    <source>
        <dbReference type="ARBA" id="ARBA00004429"/>
    </source>
</evidence>
<accession>A0A3B1AI26</accession>
<evidence type="ECO:0000256" key="10">
    <source>
        <dbReference type="ARBA" id="ARBA00022801"/>
    </source>
</evidence>
<comment type="subcellular location">
    <subcellularLocation>
        <location evidence="1">Cell inner membrane</location>
        <topology evidence="1">Multi-pass membrane protein</topology>
    </subcellularLocation>
</comment>
<dbReference type="PANTHER" id="PTHR30487:SF0">
    <property type="entry name" value="PREPILIN LEADER PEPTIDASE_N-METHYLTRANSFERASE-RELATED"/>
    <property type="match status" value="1"/>
</dbReference>
<reference evidence="17" key="1">
    <citation type="submission" date="2018-06" db="EMBL/GenBank/DDBJ databases">
        <authorList>
            <person name="Zhirakovskaya E."/>
        </authorList>
    </citation>
    <scope>NUCLEOTIDE SEQUENCE</scope>
</reference>
<feature type="transmembrane region" description="Helical" evidence="14">
    <location>
        <begin position="173"/>
        <end position="206"/>
    </location>
</feature>
<feature type="domain" description="Prepilin peptidase A24 N-terminal" evidence="16">
    <location>
        <begin position="20"/>
        <end position="136"/>
    </location>
</feature>
<comment type="similarity">
    <text evidence="2">Belongs to the peptidase A24 family.</text>
</comment>
<protein>
    <submittedName>
        <fullName evidence="17">Leader peptidase (Prepilin peptidase) / N-methyltransferase</fullName>
        <ecNumber evidence="17">3.4.23.43</ecNumber>
    </submittedName>
</protein>
<evidence type="ECO:0000256" key="7">
    <source>
        <dbReference type="ARBA" id="ARBA00022679"/>
    </source>
</evidence>
<dbReference type="InterPro" id="IPR050882">
    <property type="entry name" value="Prepilin_peptidase/N-MTase"/>
</dbReference>
<dbReference type="InterPro" id="IPR014032">
    <property type="entry name" value="Peptidase_A24A_bac"/>
</dbReference>
<organism evidence="17">
    <name type="scientific">hydrothermal vent metagenome</name>
    <dbReference type="NCBI Taxonomy" id="652676"/>
    <lineage>
        <taxon>unclassified sequences</taxon>
        <taxon>metagenomes</taxon>
        <taxon>ecological metagenomes</taxon>
    </lineage>
</organism>
<evidence type="ECO:0000259" key="15">
    <source>
        <dbReference type="Pfam" id="PF01478"/>
    </source>
</evidence>
<dbReference type="InterPro" id="IPR010627">
    <property type="entry name" value="Prepilin_pept_A24_N"/>
</dbReference>
<dbReference type="Pfam" id="PF01478">
    <property type="entry name" value="Peptidase_A24"/>
    <property type="match status" value="1"/>
</dbReference>
<feature type="transmembrane region" description="Helical" evidence="14">
    <location>
        <begin position="242"/>
        <end position="262"/>
    </location>
</feature>
<feature type="domain" description="Prepilin type IV endopeptidase peptidase" evidence="15">
    <location>
        <begin position="146"/>
        <end position="255"/>
    </location>
</feature>
<dbReference type="Gene3D" id="1.20.120.1220">
    <property type="match status" value="1"/>
</dbReference>
<keyword evidence="13" id="KW-0511">Multifunctional enzyme</keyword>
<evidence type="ECO:0000256" key="14">
    <source>
        <dbReference type="SAM" id="Phobius"/>
    </source>
</evidence>
<evidence type="ECO:0000256" key="2">
    <source>
        <dbReference type="ARBA" id="ARBA00005801"/>
    </source>
</evidence>
<evidence type="ECO:0000313" key="17">
    <source>
        <dbReference type="EMBL" id="VAW99097.1"/>
    </source>
</evidence>
<keyword evidence="6" id="KW-0645">Protease</keyword>